<evidence type="ECO:0000313" key="3">
    <source>
        <dbReference type="Proteomes" id="UP000189857"/>
    </source>
</evidence>
<name>A0A1T4PSL0_9FIRM</name>
<protein>
    <submittedName>
        <fullName evidence="2">Uncharacterized protein</fullName>
    </submittedName>
</protein>
<proteinExistence type="predicted"/>
<dbReference type="RefSeq" id="WP_078787914.1">
    <property type="nucleotide sequence ID" value="NZ_CACZYW010000006.1"/>
</dbReference>
<reference evidence="2 3" key="1">
    <citation type="submission" date="2017-02" db="EMBL/GenBank/DDBJ databases">
        <authorList>
            <person name="Peterson S.W."/>
        </authorList>
    </citation>
    <scope>NUCLEOTIDE SEQUENCE [LARGE SCALE GENOMIC DNA]</scope>
    <source>
        <strain evidence="2 3">ATCC 17233</strain>
    </source>
</reference>
<dbReference type="EMBL" id="FUXA01000014">
    <property type="protein sequence ID" value="SJZ94533.1"/>
    <property type="molecule type" value="Genomic_DNA"/>
</dbReference>
<evidence type="ECO:0000256" key="1">
    <source>
        <dbReference type="SAM" id="MobiDB-lite"/>
    </source>
</evidence>
<dbReference type="Proteomes" id="UP000189857">
    <property type="component" value="Unassembled WGS sequence"/>
</dbReference>
<gene>
    <name evidence="2" type="ORF">SAMN02745110_02109</name>
</gene>
<feature type="compositionally biased region" description="Basic and acidic residues" evidence="1">
    <location>
        <begin position="43"/>
        <end position="63"/>
    </location>
</feature>
<accession>A0A1T4PSL0</accession>
<sequence length="63" mass="7638">MKDRIEPCIYYVCKDTDCKKGFVKVDLKKCKNCPKYQPRKSGKKMDSVKARRQKDKDRHDRWN</sequence>
<feature type="region of interest" description="Disordered" evidence="1">
    <location>
        <begin position="34"/>
        <end position="63"/>
    </location>
</feature>
<keyword evidence="3" id="KW-1185">Reference proteome</keyword>
<organism evidence="2 3">
    <name type="scientific">Eubacterium ruminantium</name>
    <dbReference type="NCBI Taxonomy" id="42322"/>
    <lineage>
        <taxon>Bacteria</taxon>
        <taxon>Bacillati</taxon>
        <taxon>Bacillota</taxon>
        <taxon>Clostridia</taxon>
        <taxon>Eubacteriales</taxon>
        <taxon>Eubacteriaceae</taxon>
        <taxon>Eubacterium</taxon>
    </lineage>
</organism>
<dbReference type="AlphaFoldDB" id="A0A1T4PSL0"/>
<evidence type="ECO:0000313" key="2">
    <source>
        <dbReference type="EMBL" id="SJZ94533.1"/>
    </source>
</evidence>
<dbReference type="OrthoDB" id="2062503at2"/>